<keyword evidence="1 3" id="KW-0728">SH3 domain</keyword>
<evidence type="ECO:0000256" key="1">
    <source>
        <dbReference type="ARBA" id="ARBA00022443"/>
    </source>
</evidence>
<reference evidence="6" key="1">
    <citation type="submission" date="2022-01" db="EMBL/GenBank/DDBJ databases">
        <title>Genome Sequence Resource for Two Populations of Ditylenchus destructor, the Migratory Endoparasitic Phytonematode.</title>
        <authorList>
            <person name="Zhang H."/>
            <person name="Lin R."/>
            <person name="Xie B."/>
        </authorList>
    </citation>
    <scope>NUCLEOTIDE SEQUENCE</scope>
    <source>
        <strain evidence="6">BazhouSP</strain>
    </source>
</reference>
<evidence type="ECO:0000313" key="7">
    <source>
        <dbReference type="Proteomes" id="UP001201812"/>
    </source>
</evidence>
<accession>A0AAD4N033</accession>
<feature type="domain" description="SH3" evidence="5">
    <location>
        <begin position="121"/>
        <end position="182"/>
    </location>
</feature>
<dbReference type="InterPro" id="IPR001452">
    <property type="entry name" value="SH3_domain"/>
</dbReference>
<dbReference type="Gene3D" id="2.30.30.40">
    <property type="entry name" value="SH3 Domains"/>
    <property type="match status" value="1"/>
</dbReference>
<dbReference type="AlphaFoldDB" id="A0AAD4N033"/>
<evidence type="ECO:0000256" key="3">
    <source>
        <dbReference type="PROSITE-ProRule" id="PRU00192"/>
    </source>
</evidence>
<dbReference type="PROSITE" id="PS50002">
    <property type="entry name" value="SH3"/>
    <property type="match status" value="1"/>
</dbReference>
<evidence type="ECO:0000256" key="2">
    <source>
        <dbReference type="ARBA" id="ARBA00022999"/>
    </source>
</evidence>
<comment type="caution">
    <text evidence="6">The sequence shown here is derived from an EMBL/GenBank/DDBJ whole genome shotgun (WGS) entry which is preliminary data.</text>
</comment>
<dbReference type="EMBL" id="JAKKPZ010000023">
    <property type="protein sequence ID" value="KAI1711052.1"/>
    <property type="molecule type" value="Genomic_DNA"/>
</dbReference>
<gene>
    <name evidence="6" type="ORF">DdX_10298</name>
</gene>
<organism evidence="6 7">
    <name type="scientific">Ditylenchus destructor</name>
    <dbReference type="NCBI Taxonomy" id="166010"/>
    <lineage>
        <taxon>Eukaryota</taxon>
        <taxon>Metazoa</taxon>
        <taxon>Ecdysozoa</taxon>
        <taxon>Nematoda</taxon>
        <taxon>Chromadorea</taxon>
        <taxon>Rhabditida</taxon>
        <taxon>Tylenchina</taxon>
        <taxon>Tylenchomorpha</taxon>
        <taxon>Sphaerularioidea</taxon>
        <taxon>Anguinidae</taxon>
        <taxon>Anguininae</taxon>
        <taxon>Ditylenchus</taxon>
    </lineage>
</organism>
<dbReference type="SMART" id="SM00326">
    <property type="entry name" value="SH3"/>
    <property type="match status" value="1"/>
</dbReference>
<dbReference type="Pfam" id="PF00018">
    <property type="entry name" value="SH3_1"/>
    <property type="match status" value="1"/>
</dbReference>
<dbReference type="PANTHER" id="PTHR46037">
    <property type="entry name" value="PROTEIN ENHANCER OF SEVENLESS 2B"/>
    <property type="match status" value="1"/>
</dbReference>
<evidence type="ECO:0000259" key="5">
    <source>
        <dbReference type="PROSITE" id="PS50002"/>
    </source>
</evidence>
<dbReference type="InterPro" id="IPR036028">
    <property type="entry name" value="SH3-like_dom_sf"/>
</dbReference>
<feature type="compositionally biased region" description="Low complexity" evidence="4">
    <location>
        <begin position="75"/>
        <end position="102"/>
    </location>
</feature>
<dbReference type="SUPFAM" id="SSF50044">
    <property type="entry name" value="SH3-domain"/>
    <property type="match status" value="1"/>
</dbReference>
<name>A0AAD4N033_9BILA</name>
<protein>
    <submittedName>
        <fullName evidence="6">SH3 domain-containing protein</fullName>
    </submittedName>
</protein>
<dbReference type="FunFam" id="2.30.30.40:FF:000208">
    <property type="entry name" value="Tyrosine-protein kinase"/>
    <property type="match status" value="1"/>
</dbReference>
<evidence type="ECO:0000256" key="4">
    <source>
        <dbReference type="SAM" id="MobiDB-lite"/>
    </source>
</evidence>
<dbReference type="InterPro" id="IPR043539">
    <property type="entry name" value="Grb2-like"/>
</dbReference>
<sequence>MGNCLSGKKPTDPASTWPGSGKHKASTAGPNVPAVSPEFLNSTGVPLSNGTAIMLCYPQEPKSANSPPAIFAPANGISKTTSGSSSSTTPSNNNTGSLGNGSVKNSSITRQHGHYRTSGVSEGNIFIALFDYDARTDDDLSFKRNEPLEILNDMQGDWWYARSLTTNKVGYIPSNYVAREKSIDAQP</sequence>
<keyword evidence="2" id="KW-0727">SH2 domain</keyword>
<dbReference type="CDD" id="cd11845">
    <property type="entry name" value="SH3_Src_like"/>
    <property type="match status" value="1"/>
</dbReference>
<feature type="region of interest" description="Disordered" evidence="4">
    <location>
        <begin position="67"/>
        <end position="115"/>
    </location>
</feature>
<keyword evidence="7" id="KW-1185">Reference proteome</keyword>
<feature type="region of interest" description="Disordered" evidence="4">
    <location>
        <begin position="1"/>
        <end position="30"/>
    </location>
</feature>
<dbReference type="PRINTS" id="PR00452">
    <property type="entry name" value="SH3DOMAIN"/>
</dbReference>
<proteinExistence type="predicted"/>
<evidence type="ECO:0000313" key="6">
    <source>
        <dbReference type="EMBL" id="KAI1711052.1"/>
    </source>
</evidence>
<dbReference type="Proteomes" id="UP001201812">
    <property type="component" value="Unassembled WGS sequence"/>
</dbReference>